<dbReference type="EMBL" id="CP039354">
    <property type="protein sequence ID" value="QCE11601.1"/>
    <property type="molecule type" value="Genomic_DNA"/>
</dbReference>
<name>A0A4D6NFA0_VIGUN</name>
<evidence type="ECO:0000313" key="2">
    <source>
        <dbReference type="Proteomes" id="UP000501690"/>
    </source>
</evidence>
<sequence length="248" mass="26220">MARWHFCNSCQLFCLGSLNNQSRIYFSASVALSTTVIVQPPFTSSAILEPPSTSSLLPRCCGHLGSIVAAGLSHAATAPAFVVPPFHAISNSLFSPNKASPLFVSLSRHRCSCFGKPPSRSAMFSLRVVNVSIVASSQFHSLCFSRSQLSTTVIVQPPFTSSAILEPPSTSSLLPRCCGHLGSIVAAGLSHAATAPAFVVPPFHAISNSLFSPNKASPLFVSLSRHRCSCFGKPPSRSAMFSLRVVVS</sequence>
<evidence type="ECO:0000313" key="1">
    <source>
        <dbReference type="EMBL" id="QCE11601.1"/>
    </source>
</evidence>
<dbReference type="AlphaFoldDB" id="A0A4D6NFA0"/>
<proteinExistence type="predicted"/>
<accession>A0A4D6NFA0</accession>
<reference evidence="1 2" key="1">
    <citation type="submission" date="2019-04" db="EMBL/GenBank/DDBJ databases">
        <title>An improved genome assembly and genetic linkage map for asparagus bean, Vigna unguiculata ssp. sesquipedialis.</title>
        <authorList>
            <person name="Xia Q."/>
            <person name="Zhang R."/>
            <person name="Dong Y."/>
        </authorList>
    </citation>
    <scope>NUCLEOTIDE SEQUENCE [LARGE SCALE GENOMIC DNA]</scope>
    <source>
        <tissue evidence="1">Leaf</tissue>
    </source>
</reference>
<dbReference type="Proteomes" id="UP000501690">
    <property type="component" value="Linkage Group LG10"/>
</dbReference>
<organism evidence="1 2">
    <name type="scientific">Vigna unguiculata</name>
    <name type="common">Cowpea</name>
    <dbReference type="NCBI Taxonomy" id="3917"/>
    <lineage>
        <taxon>Eukaryota</taxon>
        <taxon>Viridiplantae</taxon>
        <taxon>Streptophyta</taxon>
        <taxon>Embryophyta</taxon>
        <taxon>Tracheophyta</taxon>
        <taxon>Spermatophyta</taxon>
        <taxon>Magnoliopsida</taxon>
        <taxon>eudicotyledons</taxon>
        <taxon>Gunneridae</taxon>
        <taxon>Pentapetalae</taxon>
        <taxon>rosids</taxon>
        <taxon>fabids</taxon>
        <taxon>Fabales</taxon>
        <taxon>Fabaceae</taxon>
        <taxon>Papilionoideae</taxon>
        <taxon>50 kb inversion clade</taxon>
        <taxon>NPAAA clade</taxon>
        <taxon>indigoferoid/millettioid clade</taxon>
        <taxon>Phaseoleae</taxon>
        <taxon>Vigna</taxon>
    </lineage>
</organism>
<protein>
    <submittedName>
        <fullName evidence="1">Uncharacterized protein</fullName>
    </submittedName>
</protein>
<gene>
    <name evidence="1" type="ORF">DEO72_LG10g2834</name>
</gene>
<keyword evidence="2" id="KW-1185">Reference proteome</keyword>